<keyword evidence="3" id="KW-1185">Reference proteome</keyword>
<comment type="caution">
    <text evidence="2">The sequence shown here is derived from an EMBL/GenBank/DDBJ whole genome shotgun (WGS) entry which is preliminary data.</text>
</comment>
<dbReference type="Proteomes" id="UP001205105">
    <property type="component" value="Unassembled WGS sequence"/>
</dbReference>
<evidence type="ECO:0000313" key="2">
    <source>
        <dbReference type="EMBL" id="KAI7844738.1"/>
    </source>
</evidence>
<dbReference type="AlphaFoldDB" id="A0AAD5DYG2"/>
<sequence>MEQVHKIEEAIKEGFQAAPGSIAAIMNEAKHEVLNDQPTKLGENDEPVPGGDNDVPTKVHENDMNDIKS</sequence>
<reference evidence="2" key="1">
    <citation type="submission" date="2020-11" db="EMBL/GenBank/DDBJ databases">
        <title>Chlorella ohadii genome sequencing and assembly.</title>
        <authorList>
            <person name="Murik O."/>
            <person name="Treves H."/>
            <person name="Kedem I."/>
            <person name="Shotland Y."/>
            <person name="Kaplan A."/>
        </authorList>
    </citation>
    <scope>NUCLEOTIDE SEQUENCE</scope>
    <source>
        <strain evidence="2">1</strain>
    </source>
</reference>
<evidence type="ECO:0000313" key="3">
    <source>
        <dbReference type="Proteomes" id="UP001205105"/>
    </source>
</evidence>
<accession>A0AAD5DYG2</accession>
<evidence type="ECO:0000256" key="1">
    <source>
        <dbReference type="SAM" id="MobiDB-lite"/>
    </source>
</evidence>
<feature type="region of interest" description="Disordered" evidence="1">
    <location>
        <begin position="34"/>
        <end position="69"/>
    </location>
</feature>
<feature type="compositionally biased region" description="Basic and acidic residues" evidence="1">
    <location>
        <begin position="55"/>
        <end position="69"/>
    </location>
</feature>
<dbReference type="EMBL" id="JADXDR010000024">
    <property type="protein sequence ID" value="KAI7844738.1"/>
    <property type="molecule type" value="Genomic_DNA"/>
</dbReference>
<name>A0AAD5DYG2_9CHLO</name>
<organism evidence="2 3">
    <name type="scientific">Chlorella ohadii</name>
    <dbReference type="NCBI Taxonomy" id="2649997"/>
    <lineage>
        <taxon>Eukaryota</taxon>
        <taxon>Viridiplantae</taxon>
        <taxon>Chlorophyta</taxon>
        <taxon>core chlorophytes</taxon>
        <taxon>Trebouxiophyceae</taxon>
        <taxon>Chlorellales</taxon>
        <taxon>Chlorellaceae</taxon>
        <taxon>Chlorella clade</taxon>
        <taxon>Chlorella</taxon>
    </lineage>
</organism>
<proteinExistence type="predicted"/>
<protein>
    <submittedName>
        <fullName evidence="2">Uncharacterized protein</fullName>
    </submittedName>
</protein>
<gene>
    <name evidence="2" type="ORF">COHA_001622</name>
</gene>